<sequence length="219" mass="25418">MSKRRVRMPGRFAEDSKNNEKKKKTESARQHTSIEEAEELFRKSLTSHRQLESDLEYWKRKAKDLQAELDSLNGPEKTGKTTLTDTNSHYKPKRGTVVETCPYVFSESQDNVPRGFVQLVEGHDLYVDSKWIGTIKGLFRGKTKSHCFKLMMNGFYEPEDFLQKTAMLILQTPLGQALKGMIVLQINYLYSLFTFFILGNQNKISLKFAIFIRFSLSYH</sequence>
<keyword evidence="2" id="KW-0812">Transmembrane</keyword>
<keyword evidence="2" id="KW-1133">Transmembrane helix</keyword>
<gene>
    <name evidence="3" type="ORF">FSP39_008327</name>
</gene>
<dbReference type="AlphaFoldDB" id="A0AA88YRU2"/>
<evidence type="ECO:0000256" key="1">
    <source>
        <dbReference type="SAM" id="MobiDB-lite"/>
    </source>
</evidence>
<keyword evidence="2" id="KW-0472">Membrane</keyword>
<feature type="region of interest" description="Disordered" evidence="1">
    <location>
        <begin position="1"/>
        <end position="35"/>
    </location>
</feature>
<evidence type="ECO:0000256" key="2">
    <source>
        <dbReference type="SAM" id="Phobius"/>
    </source>
</evidence>
<reference evidence="3" key="1">
    <citation type="submission" date="2019-08" db="EMBL/GenBank/DDBJ databases">
        <title>The improved chromosome-level genome for the pearl oyster Pinctada fucata martensii using PacBio sequencing and Hi-C.</title>
        <authorList>
            <person name="Zheng Z."/>
        </authorList>
    </citation>
    <scope>NUCLEOTIDE SEQUENCE</scope>
    <source>
        <strain evidence="3">ZZ-2019</strain>
        <tissue evidence="3">Adductor muscle</tissue>
    </source>
</reference>
<organism evidence="3 4">
    <name type="scientific">Pinctada imbricata</name>
    <name type="common">Atlantic pearl-oyster</name>
    <name type="synonym">Pinctada martensii</name>
    <dbReference type="NCBI Taxonomy" id="66713"/>
    <lineage>
        <taxon>Eukaryota</taxon>
        <taxon>Metazoa</taxon>
        <taxon>Spiralia</taxon>
        <taxon>Lophotrochozoa</taxon>
        <taxon>Mollusca</taxon>
        <taxon>Bivalvia</taxon>
        <taxon>Autobranchia</taxon>
        <taxon>Pteriomorphia</taxon>
        <taxon>Pterioida</taxon>
        <taxon>Pterioidea</taxon>
        <taxon>Pteriidae</taxon>
        <taxon>Pinctada</taxon>
    </lineage>
</organism>
<feature type="region of interest" description="Disordered" evidence="1">
    <location>
        <begin position="71"/>
        <end position="91"/>
    </location>
</feature>
<name>A0AA88YRU2_PINIB</name>
<feature type="compositionally biased region" description="Basic and acidic residues" evidence="1">
    <location>
        <begin position="12"/>
        <end position="35"/>
    </location>
</feature>
<evidence type="ECO:0000313" key="3">
    <source>
        <dbReference type="EMBL" id="KAK3107157.1"/>
    </source>
</evidence>
<feature type="compositionally biased region" description="Polar residues" evidence="1">
    <location>
        <begin position="80"/>
        <end position="89"/>
    </location>
</feature>
<keyword evidence="4" id="KW-1185">Reference proteome</keyword>
<comment type="caution">
    <text evidence="3">The sequence shown here is derived from an EMBL/GenBank/DDBJ whole genome shotgun (WGS) entry which is preliminary data.</text>
</comment>
<evidence type="ECO:0000313" key="4">
    <source>
        <dbReference type="Proteomes" id="UP001186944"/>
    </source>
</evidence>
<accession>A0AA88YRU2</accession>
<protein>
    <submittedName>
        <fullName evidence="3">Uncharacterized protein</fullName>
    </submittedName>
</protein>
<proteinExistence type="predicted"/>
<dbReference type="Proteomes" id="UP001186944">
    <property type="component" value="Unassembled WGS sequence"/>
</dbReference>
<dbReference type="EMBL" id="VSWD01000002">
    <property type="protein sequence ID" value="KAK3107157.1"/>
    <property type="molecule type" value="Genomic_DNA"/>
</dbReference>
<feature type="transmembrane region" description="Helical" evidence="2">
    <location>
        <begin position="177"/>
        <end position="198"/>
    </location>
</feature>